<keyword evidence="1" id="KW-0732">Signal</keyword>
<comment type="caution">
    <text evidence="2">The sequence shown here is derived from an EMBL/GenBank/DDBJ whole genome shotgun (WGS) entry which is preliminary data.</text>
</comment>
<sequence length="128" mass="13768">MRIILMALLALPLPAHAFTARNGMEARQVDATDIAVPFEAGRTDTDYWCAAGDLAQQVMNQPVATRIWRASPKPREAGQGILFTLDPARQAQGAGLSQFGSGPRDGALSVGQAVASHCRIIIPFIRDR</sequence>
<keyword evidence="3" id="KW-1185">Reference proteome</keyword>
<dbReference type="AlphaFoldDB" id="A0A5C4R876"/>
<feature type="signal peptide" evidence="1">
    <location>
        <begin position="1"/>
        <end position="17"/>
    </location>
</feature>
<name>A0A5C4R876_9RHOB</name>
<evidence type="ECO:0000313" key="3">
    <source>
        <dbReference type="Proteomes" id="UP000304880"/>
    </source>
</evidence>
<gene>
    <name evidence="2" type="ORF">FHD67_06425</name>
</gene>
<dbReference type="RefSeq" id="WP_139598212.1">
    <property type="nucleotide sequence ID" value="NZ_VDDC01000010.1"/>
</dbReference>
<dbReference type="Proteomes" id="UP000304880">
    <property type="component" value="Unassembled WGS sequence"/>
</dbReference>
<accession>A0A5C4R876</accession>
<reference evidence="2 3" key="1">
    <citation type="submission" date="2019-06" db="EMBL/GenBank/DDBJ databases">
        <authorList>
            <person name="Li J."/>
        </authorList>
    </citation>
    <scope>NUCLEOTIDE SEQUENCE [LARGE SCALE GENOMIC DNA]</scope>
    <source>
        <strain evidence="2 3">CGMCC 1.8012</strain>
    </source>
</reference>
<evidence type="ECO:0000256" key="1">
    <source>
        <dbReference type="SAM" id="SignalP"/>
    </source>
</evidence>
<evidence type="ECO:0000313" key="2">
    <source>
        <dbReference type="EMBL" id="TNH40203.1"/>
    </source>
</evidence>
<proteinExistence type="predicted"/>
<feature type="chain" id="PRO_5023027832" evidence="1">
    <location>
        <begin position="18"/>
        <end position="128"/>
    </location>
</feature>
<dbReference type="EMBL" id="VDDC01000010">
    <property type="protein sequence ID" value="TNH40203.1"/>
    <property type="molecule type" value="Genomic_DNA"/>
</dbReference>
<organism evidence="2 3">
    <name type="scientific">Paracoccus haeundaensis</name>
    <dbReference type="NCBI Taxonomy" id="225362"/>
    <lineage>
        <taxon>Bacteria</taxon>
        <taxon>Pseudomonadati</taxon>
        <taxon>Pseudomonadota</taxon>
        <taxon>Alphaproteobacteria</taxon>
        <taxon>Rhodobacterales</taxon>
        <taxon>Paracoccaceae</taxon>
        <taxon>Paracoccus</taxon>
    </lineage>
</organism>
<protein>
    <submittedName>
        <fullName evidence="2">Uncharacterized protein</fullName>
    </submittedName>
</protein>